<dbReference type="PROSITE" id="PS51186">
    <property type="entry name" value="GNAT"/>
    <property type="match status" value="1"/>
</dbReference>
<feature type="domain" description="N-acetyltransferase" evidence="1">
    <location>
        <begin position="6"/>
        <end position="148"/>
    </location>
</feature>
<keyword evidence="3" id="KW-1185">Reference proteome</keyword>
<dbReference type="Proteomes" id="UP000219559">
    <property type="component" value="Unassembled WGS sequence"/>
</dbReference>
<evidence type="ECO:0000313" key="3">
    <source>
        <dbReference type="Proteomes" id="UP000219559"/>
    </source>
</evidence>
<dbReference type="RefSeq" id="WP_097442122.1">
    <property type="nucleotide sequence ID" value="NZ_NBWU01000001.1"/>
</dbReference>
<comment type="caution">
    <text evidence="2">The sequence shown here is derived from an EMBL/GenBank/DDBJ whole genome shotgun (WGS) entry which is preliminary data.</text>
</comment>
<dbReference type="GO" id="GO:0016747">
    <property type="term" value="F:acyltransferase activity, transferring groups other than amino-acyl groups"/>
    <property type="evidence" value="ECO:0007669"/>
    <property type="project" value="InterPro"/>
</dbReference>
<keyword evidence="2" id="KW-0808">Transferase</keyword>
<dbReference type="Gene3D" id="3.40.630.30">
    <property type="match status" value="1"/>
</dbReference>
<name>A0A2A4GDW1_9FLAO</name>
<evidence type="ECO:0000313" key="2">
    <source>
        <dbReference type="EMBL" id="PCE66601.1"/>
    </source>
</evidence>
<evidence type="ECO:0000259" key="1">
    <source>
        <dbReference type="PROSITE" id="PS51186"/>
    </source>
</evidence>
<protein>
    <submittedName>
        <fullName evidence="2">GNAT family N-acetyltransferase</fullName>
    </submittedName>
</protein>
<proteinExistence type="predicted"/>
<dbReference type="AlphaFoldDB" id="A0A2A4GDW1"/>
<gene>
    <name evidence="2" type="ORF">B7P33_04710</name>
</gene>
<dbReference type="CDD" id="cd04301">
    <property type="entry name" value="NAT_SF"/>
    <property type="match status" value="1"/>
</dbReference>
<dbReference type="Pfam" id="PF13673">
    <property type="entry name" value="Acetyltransf_10"/>
    <property type="match status" value="1"/>
</dbReference>
<accession>A0A2A4GDW1</accession>
<dbReference type="OrthoDB" id="9796171at2"/>
<sequence>MRFETKTFENLTKTELYTILQLRSAVFVVEQNCVYQDIDGKDQKALHVLGYHEDTLAAYTRIFAPGKYFDEVSIGRVVVHPEHRAFGYGKDLMLASIEACKAAFGGQPIRISAQQYLLKFYNELGFTETGEGYLEDGIPHVNMVFSFK</sequence>
<dbReference type="InterPro" id="IPR000182">
    <property type="entry name" value="GNAT_dom"/>
</dbReference>
<reference evidence="2 3" key="1">
    <citation type="submission" date="2017-04" db="EMBL/GenBank/DDBJ databases">
        <title>A new member of the family Flavobacteriaceae isolated from ascidians.</title>
        <authorList>
            <person name="Chen L."/>
        </authorList>
    </citation>
    <scope>NUCLEOTIDE SEQUENCE [LARGE SCALE GENOMIC DNA]</scope>
    <source>
        <strain evidence="2 3">HQA918</strain>
    </source>
</reference>
<dbReference type="InterPro" id="IPR016181">
    <property type="entry name" value="Acyl_CoA_acyltransferase"/>
</dbReference>
<organism evidence="2 3">
    <name type="scientific">Sediminicola luteus</name>
    <dbReference type="NCBI Taxonomy" id="319238"/>
    <lineage>
        <taxon>Bacteria</taxon>
        <taxon>Pseudomonadati</taxon>
        <taxon>Bacteroidota</taxon>
        <taxon>Flavobacteriia</taxon>
        <taxon>Flavobacteriales</taxon>
        <taxon>Flavobacteriaceae</taxon>
        <taxon>Sediminicola</taxon>
    </lineage>
</organism>
<dbReference type="EMBL" id="NBWU01000001">
    <property type="protein sequence ID" value="PCE66601.1"/>
    <property type="molecule type" value="Genomic_DNA"/>
</dbReference>
<dbReference type="SUPFAM" id="SSF55729">
    <property type="entry name" value="Acyl-CoA N-acyltransferases (Nat)"/>
    <property type="match status" value="1"/>
</dbReference>